<dbReference type="EMBL" id="CP036290">
    <property type="protein sequence ID" value="QDU83513.1"/>
    <property type="molecule type" value="Genomic_DNA"/>
</dbReference>
<dbReference type="AlphaFoldDB" id="A0A518CWC5"/>
<feature type="region of interest" description="Disordered" evidence="1">
    <location>
        <begin position="1"/>
        <end position="42"/>
    </location>
</feature>
<evidence type="ECO:0000313" key="3">
    <source>
        <dbReference type="Proteomes" id="UP000319342"/>
    </source>
</evidence>
<dbReference type="Proteomes" id="UP000319342">
    <property type="component" value="Chromosome"/>
</dbReference>
<feature type="compositionally biased region" description="Basic and acidic residues" evidence="1">
    <location>
        <begin position="1"/>
        <end position="13"/>
    </location>
</feature>
<evidence type="ECO:0000256" key="1">
    <source>
        <dbReference type="SAM" id="MobiDB-lite"/>
    </source>
</evidence>
<reference evidence="2 3" key="1">
    <citation type="submission" date="2019-02" db="EMBL/GenBank/DDBJ databases">
        <title>Deep-cultivation of Planctomycetes and their phenomic and genomic characterization uncovers novel biology.</title>
        <authorList>
            <person name="Wiegand S."/>
            <person name="Jogler M."/>
            <person name="Boedeker C."/>
            <person name="Pinto D."/>
            <person name="Vollmers J."/>
            <person name="Rivas-Marin E."/>
            <person name="Kohn T."/>
            <person name="Peeters S.H."/>
            <person name="Heuer A."/>
            <person name="Rast P."/>
            <person name="Oberbeckmann S."/>
            <person name="Bunk B."/>
            <person name="Jeske O."/>
            <person name="Meyerdierks A."/>
            <person name="Storesund J.E."/>
            <person name="Kallscheuer N."/>
            <person name="Luecker S."/>
            <person name="Lage O.M."/>
            <person name="Pohl T."/>
            <person name="Merkel B.J."/>
            <person name="Hornburger P."/>
            <person name="Mueller R.-W."/>
            <person name="Bruemmer F."/>
            <person name="Labrenz M."/>
            <person name="Spormann A.M."/>
            <person name="Op den Camp H."/>
            <person name="Overmann J."/>
            <person name="Amann R."/>
            <person name="Jetten M.S.M."/>
            <person name="Mascher T."/>
            <person name="Medema M.H."/>
            <person name="Devos D.P."/>
            <person name="Kaster A.-K."/>
            <person name="Ovreas L."/>
            <person name="Rohde M."/>
            <person name="Galperin M.Y."/>
            <person name="Jogler C."/>
        </authorList>
    </citation>
    <scope>NUCLEOTIDE SEQUENCE [LARGE SCALE GENOMIC DNA]</scope>
    <source>
        <strain evidence="2 3">Pla163</strain>
    </source>
</reference>
<name>A0A518CWC5_9BACT</name>
<gene>
    <name evidence="2" type="ORF">Pla163_06120</name>
</gene>
<evidence type="ECO:0000313" key="2">
    <source>
        <dbReference type="EMBL" id="QDU83513.1"/>
    </source>
</evidence>
<organism evidence="2 3">
    <name type="scientific">Rohdeia mirabilis</name>
    <dbReference type="NCBI Taxonomy" id="2528008"/>
    <lineage>
        <taxon>Bacteria</taxon>
        <taxon>Pseudomonadati</taxon>
        <taxon>Planctomycetota</taxon>
        <taxon>Planctomycetia</taxon>
        <taxon>Planctomycetia incertae sedis</taxon>
        <taxon>Rohdeia</taxon>
    </lineage>
</organism>
<proteinExistence type="predicted"/>
<protein>
    <submittedName>
        <fullName evidence="2">Uncharacterized protein</fullName>
    </submittedName>
</protein>
<keyword evidence="3" id="KW-1185">Reference proteome</keyword>
<sequence>MSHTTEVVDREEVPQQSALGLGGGCSSGRDVRRRAAAPPPRATCPGRCPGSLCFVQAQDCSGTFFWSTTSVVCGTVRAEVVDREEVPQQSALGLGGGYTSGRDVRRRAAASRNVPRALPRQLVFRPSPGLLRYILLVDHLSGVRHRTRGRAPRAAEPPQRYVYVMTTRSLPESFDDAVREFRAFLRGQGHFGPVVWLFADDVSSRGVSTWVRWPLPATNSDRVATLYSMAHSGEGVRMEGWCRVGSKVCATVSLPRHDDAATGRLCSGLMLSVGTPLRLAQPVRSRLRWAWLRWRNGVPSRTGVAAFVAGDS</sequence>
<accession>A0A518CWC5</accession>